<reference evidence="3 4" key="1">
    <citation type="submission" date="2014-04" db="EMBL/GenBank/DDBJ databases">
        <authorList>
            <consortium name="DOE Joint Genome Institute"/>
            <person name="Kuo A."/>
            <person name="Gay G."/>
            <person name="Dore J."/>
            <person name="Kohler A."/>
            <person name="Nagy L.G."/>
            <person name="Floudas D."/>
            <person name="Copeland A."/>
            <person name="Barry K.W."/>
            <person name="Cichocki N."/>
            <person name="Veneault-Fourrey C."/>
            <person name="LaButti K."/>
            <person name="Lindquist E.A."/>
            <person name="Lipzen A."/>
            <person name="Lundell T."/>
            <person name="Morin E."/>
            <person name="Murat C."/>
            <person name="Sun H."/>
            <person name="Tunlid A."/>
            <person name="Henrissat B."/>
            <person name="Grigoriev I.V."/>
            <person name="Hibbett D.S."/>
            <person name="Martin F."/>
            <person name="Nordberg H.P."/>
            <person name="Cantor M.N."/>
            <person name="Hua S.X."/>
        </authorList>
    </citation>
    <scope>NUCLEOTIDE SEQUENCE [LARGE SCALE GENOMIC DNA]</scope>
    <source>
        <strain evidence="4">h7</strain>
    </source>
</reference>
<dbReference type="SUPFAM" id="SSF54236">
    <property type="entry name" value="Ubiquitin-like"/>
    <property type="match status" value="1"/>
</dbReference>
<feature type="domain" description="Ubiquitin-like" evidence="2">
    <location>
        <begin position="254"/>
        <end position="291"/>
    </location>
</feature>
<reference evidence="4" key="2">
    <citation type="submission" date="2015-01" db="EMBL/GenBank/DDBJ databases">
        <title>Evolutionary Origins and Diversification of the Mycorrhizal Mutualists.</title>
        <authorList>
            <consortium name="DOE Joint Genome Institute"/>
            <consortium name="Mycorrhizal Genomics Consortium"/>
            <person name="Kohler A."/>
            <person name="Kuo A."/>
            <person name="Nagy L.G."/>
            <person name="Floudas D."/>
            <person name="Copeland A."/>
            <person name="Barry K.W."/>
            <person name="Cichocki N."/>
            <person name="Veneault-Fourrey C."/>
            <person name="LaButti K."/>
            <person name="Lindquist E.A."/>
            <person name="Lipzen A."/>
            <person name="Lundell T."/>
            <person name="Morin E."/>
            <person name="Murat C."/>
            <person name="Riley R."/>
            <person name="Ohm R."/>
            <person name="Sun H."/>
            <person name="Tunlid A."/>
            <person name="Henrissat B."/>
            <person name="Grigoriev I.V."/>
            <person name="Hibbett D.S."/>
            <person name="Martin F."/>
        </authorList>
    </citation>
    <scope>NUCLEOTIDE SEQUENCE [LARGE SCALE GENOMIC DNA]</scope>
    <source>
        <strain evidence="4">h7</strain>
    </source>
</reference>
<proteinExistence type="predicted"/>
<dbReference type="InterPro" id="IPR029071">
    <property type="entry name" value="Ubiquitin-like_domsf"/>
</dbReference>
<name>A0A0C3BTR2_HEBCY</name>
<organism evidence="3 4">
    <name type="scientific">Hebeloma cylindrosporum</name>
    <dbReference type="NCBI Taxonomy" id="76867"/>
    <lineage>
        <taxon>Eukaryota</taxon>
        <taxon>Fungi</taxon>
        <taxon>Dikarya</taxon>
        <taxon>Basidiomycota</taxon>
        <taxon>Agaricomycotina</taxon>
        <taxon>Agaricomycetes</taxon>
        <taxon>Agaricomycetidae</taxon>
        <taxon>Agaricales</taxon>
        <taxon>Agaricineae</taxon>
        <taxon>Hymenogastraceae</taxon>
        <taxon>Hebeloma</taxon>
    </lineage>
</organism>
<sequence length="297" mass="32561">MATDTGCQVENNAGKIIEPTAQVQGRIPGLREVKNLMGSCCTSLDSSSSILDNRYSAPEFKFPRSSAHAPLAIQKISNKYGPYEAWATPVKFHTEARAGSSSHTGDDYFKGFSKTLRSNNSCSEYYCPREDDVTYSPSSQKSQPPPEVIQDVIGMKIGSENNSSPGFSLPETHPTHTSLEATKSDVNKKPQPPMANPKQEDANAKIKIRAAICAGPPYRTTSVKWLKIMPSTRLSILHNYADILTRNLSKYDTGSIRFIYDGVRIRDDDTPASLGMKNDDEIDVQVEQVGGFSVAFA</sequence>
<dbReference type="PROSITE" id="PS50053">
    <property type="entry name" value="UBIQUITIN_2"/>
    <property type="match status" value="1"/>
</dbReference>
<keyword evidence="4" id="KW-1185">Reference proteome</keyword>
<evidence type="ECO:0000256" key="1">
    <source>
        <dbReference type="SAM" id="MobiDB-lite"/>
    </source>
</evidence>
<gene>
    <name evidence="3" type="ORF">M413DRAFT_33046</name>
</gene>
<dbReference type="InterPro" id="IPR000626">
    <property type="entry name" value="Ubiquitin-like_dom"/>
</dbReference>
<dbReference type="Pfam" id="PF11976">
    <property type="entry name" value="Rad60-SLD"/>
    <property type="match status" value="1"/>
</dbReference>
<dbReference type="Proteomes" id="UP000053424">
    <property type="component" value="Unassembled WGS sequence"/>
</dbReference>
<dbReference type="EMBL" id="KN831860">
    <property type="protein sequence ID" value="KIM34751.1"/>
    <property type="molecule type" value="Genomic_DNA"/>
</dbReference>
<protein>
    <recommendedName>
        <fullName evidence="2">Ubiquitin-like domain-containing protein</fullName>
    </recommendedName>
</protein>
<dbReference type="CDD" id="cd01763">
    <property type="entry name" value="Ubl_SUMO_like"/>
    <property type="match status" value="1"/>
</dbReference>
<dbReference type="AlphaFoldDB" id="A0A0C3BTR2"/>
<dbReference type="InterPro" id="IPR022617">
    <property type="entry name" value="Rad60/SUMO-like_dom"/>
</dbReference>
<accession>A0A0C3BTR2</accession>
<evidence type="ECO:0000313" key="3">
    <source>
        <dbReference type="EMBL" id="KIM34751.1"/>
    </source>
</evidence>
<evidence type="ECO:0000259" key="2">
    <source>
        <dbReference type="PROSITE" id="PS50053"/>
    </source>
</evidence>
<evidence type="ECO:0000313" key="4">
    <source>
        <dbReference type="Proteomes" id="UP000053424"/>
    </source>
</evidence>
<dbReference type="Gene3D" id="3.10.20.90">
    <property type="entry name" value="Phosphatidylinositol 3-kinase Catalytic Subunit, Chain A, domain 1"/>
    <property type="match status" value="1"/>
</dbReference>
<feature type="region of interest" description="Disordered" evidence="1">
    <location>
        <begin position="160"/>
        <end position="201"/>
    </location>
</feature>
<dbReference type="OrthoDB" id="442921at2759"/>
<dbReference type="HOGENOM" id="CLU_937069_0_0_1"/>
<dbReference type="STRING" id="686832.A0A0C3BTR2"/>